<evidence type="ECO:0000259" key="11">
    <source>
        <dbReference type="Pfam" id="PF13839"/>
    </source>
</evidence>
<accession>A0A1E5V506</accession>
<feature type="region of interest" description="Disordered" evidence="9">
    <location>
        <begin position="61"/>
        <end position="109"/>
    </location>
</feature>
<sequence>MLTNFLKTYQQLQNDKFLLPKRQFVTYGLYALIAVALLYLFVDPAPASSTKLSMKAPWIQEEELPPPSPPLPHQGDEKLRSAPAPSQVSAAAPPCDYSDGEWVPDPRPPPYNGTACDAIKDGRSCMANGRTDTDYIYWRWQPRLCDLPAFSPDAFLRWLHNKHMAFVGDSLARNQAESLMCLLSSWSPAELVHRDAESRFRRWVFHEYNATVSIFWSPFLVKGVEKSEHAGVRYNELFLDAFDERWMSQLGAIDAAVLSAGQWFQIPSIYHEGGRVVGCHGCAAEFNYTETSFFGVFRDVVGRTLAEVTRRREDSRGEQLVALTTFSPSHFEGEWNKGAPCTKKRPYKKGEKELGYTETEMRKIVVEAAANAGAAASSTLRFAAVDVTTLANQRPDGHPGPYMRKNPFAGGGRVQNDCLHWCMPGPVDTFNQLLLQTILR</sequence>
<dbReference type="PANTHER" id="PTHR32285">
    <property type="entry name" value="PROTEIN TRICHOME BIREFRINGENCE-LIKE 9-RELATED"/>
    <property type="match status" value="1"/>
</dbReference>
<dbReference type="InterPro" id="IPR026057">
    <property type="entry name" value="TBL_C"/>
</dbReference>
<dbReference type="Pfam" id="PF14416">
    <property type="entry name" value="PMR5N"/>
    <property type="match status" value="1"/>
</dbReference>
<organism evidence="13 14">
    <name type="scientific">Dichanthelium oligosanthes</name>
    <dbReference type="NCBI Taxonomy" id="888268"/>
    <lineage>
        <taxon>Eukaryota</taxon>
        <taxon>Viridiplantae</taxon>
        <taxon>Streptophyta</taxon>
        <taxon>Embryophyta</taxon>
        <taxon>Tracheophyta</taxon>
        <taxon>Spermatophyta</taxon>
        <taxon>Magnoliopsida</taxon>
        <taxon>Liliopsida</taxon>
        <taxon>Poales</taxon>
        <taxon>Poaceae</taxon>
        <taxon>PACMAD clade</taxon>
        <taxon>Panicoideae</taxon>
        <taxon>Panicodae</taxon>
        <taxon>Paniceae</taxon>
        <taxon>Dichantheliinae</taxon>
        <taxon>Dichanthelium</taxon>
    </lineage>
</organism>
<name>A0A1E5V506_9POAL</name>
<evidence type="ECO:0000256" key="5">
    <source>
        <dbReference type="ARBA" id="ARBA00022968"/>
    </source>
</evidence>
<comment type="subcellular location">
    <subcellularLocation>
        <location evidence="1">Golgi apparatus membrane</location>
        <topology evidence="1">Single-pass type II membrane protein</topology>
    </subcellularLocation>
</comment>
<keyword evidence="4 10" id="KW-0812">Transmembrane</keyword>
<keyword evidence="5" id="KW-0735">Signal-anchor</keyword>
<dbReference type="EMBL" id="LWDX02051468">
    <property type="protein sequence ID" value="OEL20191.1"/>
    <property type="molecule type" value="Genomic_DNA"/>
</dbReference>
<proteinExistence type="inferred from homology"/>
<evidence type="ECO:0000256" key="3">
    <source>
        <dbReference type="ARBA" id="ARBA00022679"/>
    </source>
</evidence>
<keyword evidence="14" id="KW-1185">Reference proteome</keyword>
<dbReference type="GO" id="GO:0000139">
    <property type="term" value="C:Golgi membrane"/>
    <property type="evidence" value="ECO:0007669"/>
    <property type="project" value="UniProtKB-SubCell"/>
</dbReference>
<evidence type="ECO:0000256" key="1">
    <source>
        <dbReference type="ARBA" id="ARBA00004323"/>
    </source>
</evidence>
<dbReference type="AlphaFoldDB" id="A0A1E5V506"/>
<dbReference type="OrthoDB" id="630188at2759"/>
<dbReference type="InterPro" id="IPR025846">
    <property type="entry name" value="TBL_N"/>
</dbReference>
<feature type="domain" description="Trichome birefringence-like N-terminal" evidence="12">
    <location>
        <begin position="94"/>
        <end position="146"/>
    </location>
</feature>
<evidence type="ECO:0000256" key="8">
    <source>
        <dbReference type="ARBA" id="ARBA00023136"/>
    </source>
</evidence>
<feature type="transmembrane region" description="Helical" evidence="10">
    <location>
        <begin position="24"/>
        <end position="42"/>
    </location>
</feature>
<comment type="caution">
    <text evidence="13">The sequence shown here is derived from an EMBL/GenBank/DDBJ whole genome shotgun (WGS) entry which is preliminary data.</text>
</comment>
<evidence type="ECO:0000313" key="14">
    <source>
        <dbReference type="Proteomes" id="UP000095767"/>
    </source>
</evidence>
<keyword evidence="3" id="KW-0808">Transferase</keyword>
<evidence type="ECO:0000313" key="13">
    <source>
        <dbReference type="EMBL" id="OEL20191.1"/>
    </source>
</evidence>
<keyword evidence="7" id="KW-0333">Golgi apparatus</keyword>
<evidence type="ECO:0000256" key="2">
    <source>
        <dbReference type="ARBA" id="ARBA00007727"/>
    </source>
</evidence>
<evidence type="ECO:0000256" key="6">
    <source>
        <dbReference type="ARBA" id="ARBA00022989"/>
    </source>
</evidence>
<evidence type="ECO:0000256" key="10">
    <source>
        <dbReference type="SAM" id="Phobius"/>
    </source>
</evidence>
<evidence type="ECO:0000256" key="9">
    <source>
        <dbReference type="SAM" id="MobiDB-lite"/>
    </source>
</evidence>
<dbReference type="PANTHER" id="PTHR32285:SF192">
    <property type="entry name" value="DUF231 DOMAIN CONTAINING FAMILY PROTEIN-RELATED"/>
    <property type="match status" value="1"/>
</dbReference>
<protein>
    <submittedName>
        <fullName evidence="13">Protein ALTERED XYLOGLUCAN 4</fullName>
    </submittedName>
</protein>
<dbReference type="GO" id="GO:1990538">
    <property type="term" value="F:xylan O-acetyltransferase activity"/>
    <property type="evidence" value="ECO:0007669"/>
    <property type="project" value="UniProtKB-ARBA"/>
</dbReference>
<keyword evidence="8 10" id="KW-0472">Membrane</keyword>
<reference evidence="13 14" key="1">
    <citation type="submission" date="2016-09" db="EMBL/GenBank/DDBJ databases">
        <title>The draft genome of Dichanthelium oligosanthes: A C3 panicoid grass species.</title>
        <authorList>
            <person name="Studer A.J."/>
            <person name="Schnable J.C."/>
            <person name="Brutnell T.P."/>
        </authorList>
    </citation>
    <scope>NUCLEOTIDE SEQUENCE [LARGE SCALE GENOMIC DNA]</scope>
    <source>
        <strain evidence="14">cv. Kellogg 1175</strain>
        <tissue evidence="13">Leaf</tissue>
    </source>
</reference>
<evidence type="ECO:0000259" key="12">
    <source>
        <dbReference type="Pfam" id="PF14416"/>
    </source>
</evidence>
<feature type="compositionally biased region" description="Low complexity" evidence="9">
    <location>
        <begin position="81"/>
        <end position="94"/>
    </location>
</feature>
<dbReference type="Pfam" id="PF13839">
    <property type="entry name" value="PC-Esterase"/>
    <property type="match status" value="1"/>
</dbReference>
<keyword evidence="6 10" id="KW-1133">Transmembrane helix</keyword>
<evidence type="ECO:0000256" key="7">
    <source>
        <dbReference type="ARBA" id="ARBA00023034"/>
    </source>
</evidence>
<dbReference type="Proteomes" id="UP000095767">
    <property type="component" value="Unassembled WGS sequence"/>
</dbReference>
<comment type="similarity">
    <text evidence="2">Belongs to the PC-esterase family. TBL subfamily.</text>
</comment>
<gene>
    <name evidence="13" type="ORF">BAE44_0018787</name>
</gene>
<dbReference type="InterPro" id="IPR029962">
    <property type="entry name" value="TBL"/>
</dbReference>
<evidence type="ECO:0000256" key="4">
    <source>
        <dbReference type="ARBA" id="ARBA00022692"/>
    </source>
</evidence>
<feature type="domain" description="Trichome birefringence-like C-terminal" evidence="11">
    <location>
        <begin position="147"/>
        <end position="436"/>
    </location>
</feature>